<protein>
    <recommendedName>
        <fullName evidence="14">Cytochrome P450</fullName>
    </recommendedName>
</protein>
<name>A0A0C3FZP3_PILCF</name>
<dbReference type="InterPro" id="IPR036396">
    <property type="entry name" value="Cyt_P450_sf"/>
</dbReference>
<evidence type="ECO:0000256" key="2">
    <source>
        <dbReference type="ARBA" id="ARBA00005179"/>
    </source>
</evidence>
<feature type="binding site" description="axial binding residue" evidence="9">
    <location>
        <position position="438"/>
    </location>
    <ligand>
        <name>heme</name>
        <dbReference type="ChEBI" id="CHEBI:30413"/>
    </ligand>
    <ligandPart>
        <name>Fe</name>
        <dbReference type="ChEBI" id="CHEBI:18248"/>
    </ligandPart>
</feature>
<evidence type="ECO:0000313" key="12">
    <source>
        <dbReference type="EMBL" id="KIM83686.1"/>
    </source>
</evidence>
<dbReference type="OrthoDB" id="2789670at2759"/>
<dbReference type="InterPro" id="IPR002401">
    <property type="entry name" value="Cyt_P450_E_grp-I"/>
</dbReference>
<evidence type="ECO:0000256" key="3">
    <source>
        <dbReference type="ARBA" id="ARBA00010617"/>
    </source>
</evidence>
<keyword evidence="4 9" id="KW-0349">Heme</keyword>
<dbReference type="SUPFAM" id="SSF48264">
    <property type="entry name" value="Cytochrome P450"/>
    <property type="match status" value="1"/>
</dbReference>
<reference evidence="12 13" key="1">
    <citation type="submission" date="2014-04" db="EMBL/GenBank/DDBJ databases">
        <authorList>
            <consortium name="DOE Joint Genome Institute"/>
            <person name="Kuo A."/>
            <person name="Tarkka M."/>
            <person name="Buscot F."/>
            <person name="Kohler A."/>
            <person name="Nagy L.G."/>
            <person name="Floudas D."/>
            <person name="Copeland A."/>
            <person name="Barry K.W."/>
            <person name="Cichocki N."/>
            <person name="Veneault-Fourrey C."/>
            <person name="LaButti K."/>
            <person name="Lindquist E.A."/>
            <person name="Lipzen A."/>
            <person name="Lundell T."/>
            <person name="Morin E."/>
            <person name="Murat C."/>
            <person name="Sun H."/>
            <person name="Tunlid A."/>
            <person name="Henrissat B."/>
            <person name="Grigoriev I.V."/>
            <person name="Hibbett D.S."/>
            <person name="Martin F."/>
            <person name="Nordberg H.P."/>
            <person name="Cantor M.N."/>
            <person name="Hua S.X."/>
        </authorList>
    </citation>
    <scope>NUCLEOTIDE SEQUENCE [LARGE SCALE GENOMIC DNA]</scope>
    <source>
        <strain evidence="12 13">F 1598</strain>
    </source>
</reference>
<dbReference type="GO" id="GO:0005506">
    <property type="term" value="F:iron ion binding"/>
    <property type="evidence" value="ECO:0007669"/>
    <property type="project" value="InterPro"/>
</dbReference>
<comment type="pathway">
    <text evidence="2">Secondary metabolite biosynthesis.</text>
</comment>
<comment type="cofactor">
    <cofactor evidence="1 9">
        <name>heme</name>
        <dbReference type="ChEBI" id="CHEBI:30413"/>
    </cofactor>
</comment>
<evidence type="ECO:0000256" key="10">
    <source>
        <dbReference type="RuleBase" id="RU000461"/>
    </source>
</evidence>
<keyword evidence="11" id="KW-1133">Transmembrane helix</keyword>
<dbReference type="PROSITE" id="PS00086">
    <property type="entry name" value="CYTOCHROME_P450"/>
    <property type="match status" value="1"/>
</dbReference>
<dbReference type="STRING" id="765440.A0A0C3FZP3"/>
<keyword evidence="5 9" id="KW-0479">Metal-binding</keyword>
<evidence type="ECO:0000256" key="1">
    <source>
        <dbReference type="ARBA" id="ARBA00001971"/>
    </source>
</evidence>
<dbReference type="AlphaFoldDB" id="A0A0C3FZP3"/>
<keyword evidence="11" id="KW-0812">Transmembrane</keyword>
<dbReference type="InterPro" id="IPR001128">
    <property type="entry name" value="Cyt_P450"/>
</dbReference>
<dbReference type="InterPro" id="IPR017972">
    <property type="entry name" value="Cyt_P450_CS"/>
</dbReference>
<reference evidence="13" key="2">
    <citation type="submission" date="2015-01" db="EMBL/GenBank/DDBJ databases">
        <title>Evolutionary Origins and Diversification of the Mycorrhizal Mutualists.</title>
        <authorList>
            <consortium name="DOE Joint Genome Institute"/>
            <consortium name="Mycorrhizal Genomics Consortium"/>
            <person name="Kohler A."/>
            <person name="Kuo A."/>
            <person name="Nagy L.G."/>
            <person name="Floudas D."/>
            <person name="Copeland A."/>
            <person name="Barry K.W."/>
            <person name="Cichocki N."/>
            <person name="Veneault-Fourrey C."/>
            <person name="LaButti K."/>
            <person name="Lindquist E.A."/>
            <person name="Lipzen A."/>
            <person name="Lundell T."/>
            <person name="Morin E."/>
            <person name="Murat C."/>
            <person name="Riley R."/>
            <person name="Ohm R."/>
            <person name="Sun H."/>
            <person name="Tunlid A."/>
            <person name="Henrissat B."/>
            <person name="Grigoriev I.V."/>
            <person name="Hibbett D.S."/>
            <person name="Martin F."/>
        </authorList>
    </citation>
    <scope>NUCLEOTIDE SEQUENCE [LARGE SCALE GENOMIC DNA]</scope>
    <source>
        <strain evidence="13">F 1598</strain>
    </source>
</reference>
<dbReference type="InParanoid" id="A0A0C3FZP3"/>
<keyword evidence="6 10" id="KW-0560">Oxidoreductase</keyword>
<evidence type="ECO:0000256" key="4">
    <source>
        <dbReference type="ARBA" id="ARBA00022617"/>
    </source>
</evidence>
<evidence type="ECO:0000256" key="11">
    <source>
        <dbReference type="SAM" id="Phobius"/>
    </source>
</evidence>
<dbReference type="Proteomes" id="UP000054166">
    <property type="component" value="Unassembled WGS sequence"/>
</dbReference>
<evidence type="ECO:0000256" key="7">
    <source>
        <dbReference type="ARBA" id="ARBA00023004"/>
    </source>
</evidence>
<proteinExistence type="inferred from homology"/>
<dbReference type="PRINTS" id="PR00385">
    <property type="entry name" value="P450"/>
</dbReference>
<keyword evidence="7 9" id="KW-0408">Iron</keyword>
<dbReference type="PANTHER" id="PTHR46300">
    <property type="entry name" value="P450, PUTATIVE (EUROFUNG)-RELATED-RELATED"/>
    <property type="match status" value="1"/>
</dbReference>
<dbReference type="Gene3D" id="1.10.630.10">
    <property type="entry name" value="Cytochrome P450"/>
    <property type="match status" value="1"/>
</dbReference>
<dbReference type="InterPro" id="IPR050364">
    <property type="entry name" value="Cytochrome_P450_fung"/>
</dbReference>
<evidence type="ECO:0000313" key="13">
    <source>
        <dbReference type="Proteomes" id="UP000054166"/>
    </source>
</evidence>
<keyword evidence="11" id="KW-0472">Membrane</keyword>
<feature type="transmembrane region" description="Helical" evidence="11">
    <location>
        <begin position="6"/>
        <end position="22"/>
    </location>
</feature>
<dbReference type="CDD" id="cd11065">
    <property type="entry name" value="CYP64-like"/>
    <property type="match status" value="1"/>
</dbReference>
<evidence type="ECO:0000256" key="6">
    <source>
        <dbReference type="ARBA" id="ARBA00023002"/>
    </source>
</evidence>
<organism evidence="12 13">
    <name type="scientific">Piloderma croceum (strain F 1598)</name>
    <dbReference type="NCBI Taxonomy" id="765440"/>
    <lineage>
        <taxon>Eukaryota</taxon>
        <taxon>Fungi</taxon>
        <taxon>Dikarya</taxon>
        <taxon>Basidiomycota</taxon>
        <taxon>Agaricomycotina</taxon>
        <taxon>Agaricomycetes</taxon>
        <taxon>Agaricomycetidae</taxon>
        <taxon>Atheliales</taxon>
        <taxon>Atheliaceae</taxon>
        <taxon>Piloderma</taxon>
    </lineage>
</organism>
<dbReference type="HOGENOM" id="CLU_001570_2_3_1"/>
<evidence type="ECO:0000256" key="5">
    <source>
        <dbReference type="ARBA" id="ARBA00022723"/>
    </source>
</evidence>
<keyword evidence="8 10" id="KW-0503">Monooxygenase</keyword>
<dbReference type="GO" id="GO:0016705">
    <property type="term" value="F:oxidoreductase activity, acting on paired donors, with incorporation or reduction of molecular oxygen"/>
    <property type="evidence" value="ECO:0007669"/>
    <property type="project" value="InterPro"/>
</dbReference>
<dbReference type="GO" id="GO:0020037">
    <property type="term" value="F:heme binding"/>
    <property type="evidence" value="ECO:0007669"/>
    <property type="project" value="InterPro"/>
</dbReference>
<evidence type="ECO:0000256" key="8">
    <source>
        <dbReference type="ARBA" id="ARBA00023033"/>
    </source>
</evidence>
<comment type="similarity">
    <text evidence="3 10">Belongs to the cytochrome P450 family.</text>
</comment>
<gene>
    <name evidence="12" type="ORF">PILCRDRAFT_819329</name>
</gene>
<dbReference type="PRINTS" id="PR00463">
    <property type="entry name" value="EP450I"/>
</dbReference>
<dbReference type="EMBL" id="KN832990">
    <property type="protein sequence ID" value="KIM83686.1"/>
    <property type="molecule type" value="Genomic_DNA"/>
</dbReference>
<sequence length="507" mass="57137">MYQLVLTAGILLVYFGYYLRLFNRRRLPLPPGPTGLLWAGNLFQIPKHYQAKVMAQEWSPKYGDVIYFHVFGRQFVVLNSVKAVEELLIQRGTIYSYRPHLVMAGDLVGRSMRTTLFHQPTGDRLRKLRTYLTQALHPKAAPEFWRIMEQECGLFLESLLRTPADFIFHARKNSGASTLKVAYGVTIKDNSDPLIILAASLSRLTTVAAEPGRWLVDSFPWMKHIPSWLPGAGFKRWAAHSCQLSTEFTDKPFDDAKLALANGFGTASFVSQSLESLKDKNFGVNLENEEDVIKVAAASIYAGGSDTTVSVVCTFFLMMALHPDVLRKAQAEIDEVVGVERLPSIADQHQLPYIEALIKELHRINPVTPFVPHSLAQEDEYRGYRIPKGAWVSANNWAILHDPSLYKNPEEFNPERFLGHEPEVDPLRFSFGYGRRQCPGNHFANAFVYFAIAQTLSTFDILKPMGLDGNEYAPDGTFDDGHISHPHPFKCRVIPRANKLSLIPSST</sequence>
<evidence type="ECO:0008006" key="14">
    <source>
        <dbReference type="Google" id="ProtNLM"/>
    </source>
</evidence>
<dbReference type="PANTHER" id="PTHR46300:SF7">
    <property type="entry name" value="P450, PUTATIVE (EUROFUNG)-RELATED"/>
    <property type="match status" value="1"/>
</dbReference>
<dbReference type="GO" id="GO:0004497">
    <property type="term" value="F:monooxygenase activity"/>
    <property type="evidence" value="ECO:0007669"/>
    <property type="project" value="UniProtKB-KW"/>
</dbReference>
<keyword evidence="13" id="KW-1185">Reference proteome</keyword>
<accession>A0A0C3FZP3</accession>
<dbReference type="Pfam" id="PF00067">
    <property type="entry name" value="p450"/>
    <property type="match status" value="1"/>
</dbReference>
<evidence type="ECO:0000256" key="9">
    <source>
        <dbReference type="PIRSR" id="PIRSR602401-1"/>
    </source>
</evidence>